<comment type="caution">
    <text evidence="1">The sequence shown here is derived from an EMBL/GenBank/DDBJ whole genome shotgun (WGS) entry which is preliminary data.</text>
</comment>
<gene>
    <name evidence="1" type="ORF">AVEN_270239_1</name>
</gene>
<accession>A0A4Y2JHK1</accession>
<evidence type="ECO:0000313" key="1">
    <source>
        <dbReference type="EMBL" id="GBM89791.1"/>
    </source>
</evidence>
<proteinExistence type="predicted"/>
<evidence type="ECO:0000313" key="2">
    <source>
        <dbReference type="Proteomes" id="UP000499080"/>
    </source>
</evidence>
<dbReference type="Proteomes" id="UP000499080">
    <property type="component" value="Unassembled WGS sequence"/>
</dbReference>
<name>A0A4Y2JHK1_ARAVE</name>
<protein>
    <submittedName>
        <fullName evidence="1">Uncharacterized protein</fullName>
    </submittedName>
</protein>
<keyword evidence="2" id="KW-1185">Reference proteome</keyword>
<dbReference type="EMBL" id="BGPR01003573">
    <property type="protein sequence ID" value="GBM89791.1"/>
    <property type="molecule type" value="Genomic_DNA"/>
</dbReference>
<reference evidence="1 2" key="1">
    <citation type="journal article" date="2019" name="Sci. Rep.">
        <title>Orb-weaving spider Araneus ventricosus genome elucidates the spidroin gene catalogue.</title>
        <authorList>
            <person name="Kono N."/>
            <person name="Nakamura H."/>
            <person name="Ohtoshi R."/>
            <person name="Moran D.A.P."/>
            <person name="Shinohara A."/>
            <person name="Yoshida Y."/>
            <person name="Fujiwara M."/>
            <person name="Mori M."/>
            <person name="Tomita M."/>
            <person name="Arakawa K."/>
        </authorList>
    </citation>
    <scope>NUCLEOTIDE SEQUENCE [LARGE SCALE GENOMIC DNA]</scope>
</reference>
<sequence length="99" mass="11369">MQGSQRRRLDFRTSRDKCSLFYHPGDDADITDISYTMHPIGRNLWRASFELIPLPALQYACEHRPLAVAGRNEGQIILRKTCSTDEYIKLANDLLGYPV</sequence>
<dbReference type="AlphaFoldDB" id="A0A4Y2JHK1"/>
<organism evidence="1 2">
    <name type="scientific">Araneus ventricosus</name>
    <name type="common">Orbweaver spider</name>
    <name type="synonym">Epeira ventricosa</name>
    <dbReference type="NCBI Taxonomy" id="182803"/>
    <lineage>
        <taxon>Eukaryota</taxon>
        <taxon>Metazoa</taxon>
        <taxon>Ecdysozoa</taxon>
        <taxon>Arthropoda</taxon>
        <taxon>Chelicerata</taxon>
        <taxon>Arachnida</taxon>
        <taxon>Araneae</taxon>
        <taxon>Araneomorphae</taxon>
        <taxon>Entelegynae</taxon>
        <taxon>Araneoidea</taxon>
        <taxon>Araneidae</taxon>
        <taxon>Araneus</taxon>
    </lineage>
</organism>